<accession>A0ABR9EGG0</accession>
<dbReference type="PRINTS" id="PR00412">
    <property type="entry name" value="EPOXHYDRLASE"/>
</dbReference>
<name>A0ABR9EGG0_9GAMM</name>
<protein>
    <recommendedName>
        <fullName evidence="1">AB hydrolase-1 domain-containing protein</fullName>
    </recommendedName>
</protein>
<proteinExistence type="predicted"/>
<dbReference type="InterPro" id="IPR000639">
    <property type="entry name" value="Epox_hydrolase-like"/>
</dbReference>
<dbReference type="Gene3D" id="3.40.50.1820">
    <property type="entry name" value="alpha/beta hydrolase"/>
    <property type="match status" value="1"/>
</dbReference>
<evidence type="ECO:0000313" key="2">
    <source>
        <dbReference type="EMBL" id="MBE0370093.1"/>
    </source>
</evidence>
<dbReference type="RefSeq" id="WP_192509263.1">
    <property type="nucleotide sequence ID" value="NZ_AQGV01000015.1"/>
</dbReference>
<dbReference type="Proteomes" id="UP000615755">
    <property type="component" value="Unassembled WGS sequence"/>
</dbReference>
<comment type="caution">
    <text evidence="2">The sequence shown here is derived from an EMBL/GenBank/DDBJ whole genome shotgun (WGS) entry which is preliminary data.</text>
</comment>
<dbReference type="Pfam" id="PF00561">
    <property type="entry name" value="Abhydrolase_1"/>
    <property type="match status" value="1"/>
</dbReference>
<evidence type="ECO:0000259" key="1">
    <source>
        <dbReference type="Pfam" id="PF00561"/>
    </source>
</evidence>
<dbReference type="SUPFAM" id="SSF53474">
    <property type="entry name" value="alpha/beta-Hydrolases"/>
    <property type="match status" value="1"/>
</dbReference>
<dbReference type="EMBL" id="AQGV01000015">
    <property type="protein sequence ID" value="MBE0370093.1"/>
    <property type="molecule type" value="Genomic_DNA"/>
</dbReference>
<organism evidence="2 3">
    <name type="scientific">Pseudoalteromonas aurantia 208</name>
    <dbReference type="NCBI Taxonomy" id="1314867"/>
    <lineage>
        <taxon>Bacteria</taxon>
        <taxon>Pseudomonadati</taxon>
        <taxon>Pseudomonadota</taxon>
        <taxon>Gammaproteobacteria</taxon>
        <taxon>Alteromonadales</taxon>
        <taxon>Pseudoalteromonadaceae</taxon>
        <taxon>Pseudoalteromonas</taxon>
    </lineage>
</organism>
<reference evidence="2 3" key="1">
    <citation type="submission" date="2015-03" db="EMBL/GenBank/DDBJ databases">
        <title>Genome sequence of Pseudoalteromonas aurantia.</title>
        <authorList>
            <person name="Xie B.-B."/>
            <person name="Rong J.-C."/>
            <person name="Qin Q.-L."/>
            <person name="Zhang Y.-Z."/>
        </authorList>
    </citation>
    <scope>NUCLEOTIDE SEQUENCE [LARGE SCALE GENOMIC DNA]</scope>
    <source>
        <strain evidence="2 3">208</strain>
    </source>
</reference>
<evidence type="ECO:0000313" key="3">
    <source>
        <dbReference type="Proteomes" id="UP000615755"/>
    </source>
</evidence>
<dbReference type="PANTHER" id="PTHR43798:SF33">
    <property type="entry name" value="HYDROLASE, PUTATIVE (AFU_ORTHOLOGUE AFUA_2G14860)-RELATED"/>
    <property type="match status" value="1"/>
</dbReference>
<dbReference type="PRINTS" id="PR00111">
    <property type="entry name" value="ABHYDROLASE"/>
</dbReference>
<gene>
    <name evidence="2" type="ORF">PAUR_b0047</name>
</gene>
<dbReference type="InterPro" id="IPR050266">
    <property type="entry name" value="AB_hydrolase_sf"/>
</dbReference>
<keyword evidence="3" id="KW-1185">Reference proteome</keyword>
<feature type="domain" description="AB hydrolase-1" evidence="1">
    <location>
        <begin position="27"/>
        <end position="270"/>
    </location>
</feature>
<dbReference type="InterPro" id="IPR000073">
    <property type="entry name" value="AB_hydrolase_1"/>
</dbReference>
<sequence length="287" mass="32550">MIDEKNTIDLLGEHGFSAQIHGTGEEWVICLHGWLDNSNSFSPLVDQKKEGYRWLMIDMAGHGKSQWRGPNSHYYFVDYVYDLLTIIDALKIESCHLLGHSLGALVCGMFSALYPSRVKSLCMIEGIGIMYGDEKGTKEQLIASFRERKRIDKKTELKAFPNFETLVNLRVNVSDFTPEIARLLMLRNTKSTDGQLLLTTDPKLKTHSAFRFTLEQSKHLLNGLSVPSLLIIGDRGYDFVKKNLLTFKSCFKTLQVEIVEGGHHCHMENPQDCCALIERHLNTINGT</sequence>
<dbReference type="PANTHER" id="PTHR43798">
    <property type="entry name" value="MONOACYLGLYCEROL LIPASE"/>
    <property type="match status" value="1"/>
</dbReference>
<dbReference type="InterPro" id="IPR029058">
    <property type="entry name" value="AB_hydrolase_fold"/>
</dbReference>